<reference evidence="5 6" key="1">
    <citation type="submission" date="2018-11" db="EMBL/GenBank/DDBJ databases">
        <title>Novel bacteria species description.</title>
        <authorList>
            <person name="Han J.-H."/>
        </authorList>
    </citation>
    <scope>NUCLEOTIDE SEQUENCE [LARGE SCALE GENOMIC DNA]</scope>
    <source>
        <strain evidence="5 6">KCTC23259</strain>
    </source>
</reference>
<dbReference type="InterPro" id="IPR008928">
    <property type="entry name" value="6-hairpin_glycosidase_sf"/>
</dbReference>
<comment type="similarity">
    <text evidence="4">Belongs to the cellobiose 2-epimerase family.</text>
</comment>
<dbReference type="Gene3D" id="1.50.10.10">
    <property type="match status" value="1"/>
</dbReference>
<accession>A0AAE3H769</accession>
<evidence type="ECO:0000313" key="5">
    <source>
        <dbReference type="EMBL" id="MCP9765687.1"/>
    </source>
</evidence>
<evidence type="ECO:0000256" key="4">
    <source>
        <dbReference type="HAMAP-Rule" id="MF_00929"/>
    </source>
</evidence>
<sequence length="401" mass="47130">MLSESFKVEIQSELDNILKFWVLHSIDEEYGGFIGKMDSKGKIFQKSPKGAVLNARILWTFSAAFNETNNLEYLELARRAYHYIQKCFRDNQYNGVFWSVDFQGNPLDTRKQIYGQAFTIYGLAEYYKITKDLSALQFAKELFYFIEKYSFDPINGGYLEAFAENWEPLEDLRLSEKDRNDPKTMNTHLHILEAYSKLYSVWKSDFLESQIRKLLNVFSEKIIDKSTNHLQLFFDEKWKPQSAVISFGHDIEATWLFLEAAETLNDDELFKQFSSIAIKMAEATKEGLQIDGSLLHEFDSSINHFETHREWWVSAEAMVGFLNAYKIEPKATYLSIVQDLWSFTKVNLIDQKQGEWFWGVFDDYSPMKDEDKIGFWKCPYHNARACMEIIRRLEILEYAIS</sequence>
<comment type="catalytic activity">
    <reaction evidence="1 4">
        <text>D-cellobiose = beta-D-glucosyl-(1-&gt;4)-D-mannopyranose</text>
        <dbReference type="Rhea" id="RHEA:23384"/>
        <dbReference type="ChEBI" id="CHEBI:17057"/>
        <dbReference type="ChEBI" id="CHEBI:47931"/>
        <dbReference type="EC" id="5.1.3.11"/>
    </reaction>
</comment>
<dbReference type="EMBL" id="RJUF01000186">
    <property type="protein sequence ID" value="MCP9765687.1"/>
    <property type="molecule type" value="Genomic_DNA"/>
</dbReference>
<dbReference type="GO" id="GO:0005975">
    <property type="term" value="P:carbohydrate metabolic process"/>
    <property type="evidence" value="ECO:0007669"/>
    <property type="project" value="InterPro"/>
</dbReference>
<evidence type="ECO:0000256" key="2">
    <source>
        <dbReference type="ARBA" id="ARBA00008558"/>
    </source>
</evidence>
<dbReference type="Pfam" id="PF07221">
    <property type="entry name" value="GlcNAc_2-epim"/>
    <property type="match status" value="1"/>
</dbReference>
<comment type="caution">
    <text evidence="5">The sequence shown here is derived from an EMBL/GenBank/DDBJ whole genome shotgun (WGS) entry which is preliminary data.</text>
</comment>
<evidence type="ECO:0000313" key="6">
    <source>
        <dbReference type="Proteomes" id="UP001204144"/>
    </source>
</evidence>
<dbReference type="HAMAP" id="MF_00929">
    <property type="entry name" value="Cellobiose_2_epim"/>
    <property type="match status" value="1"/>
</dbReference>
<keyword evidence="6" id="KW-1185">Reference proteome</keyword>
<dbReference type="SUPFAM" id="SSF48208">
    <property type="entry name" value="Six-hairpin glycosidases"/>
    <property type="match status" value="1"/>
</dbReference>
<dbReference type="InterPro" id="IPR010819">
    <property type="entry name" value="AGE/CE"/>
</dbReference>
<dbReference type="AlphaFoldDB" id="A0AAE3H769"/>
<evidence type="ECO:0000256" key="1">
    <source>
        <dbReference type="ARBA" id="ARBA00001470"/>
    </source>
</evidence>
<organism evidence="5 6">
    <name type="scientific">Lacihabitans soyangensis</name>
    <dbReference type="NCBI Taxonomy" id="869394"/>
    <lineage>
        <taxon>Bacteria</taxon>
        <taxon>Pseudomonadati</taxon>
        <taxon>Bacteroidota</taxon>
        <taxon>Cytophagia</taxon>
        <taxon>Cytophagales</taxon>
        <taxon>Leadbetterellaceae</taxon>
        <taxon>Lacihabitans</taxon>
    </lineage>
</organism>
<dbReference type="GO" id="GO:0047736">
    <property type="term" value="F:cellobiose epimerase activity"/>
    <property type="evidence" value="ECO:0007669"/>
    <property type="project" value="UniProtKB-UniRule"/>
</dbReference>
<dbReference type="PANTHER" id="PTHR15108">
    <property type="entry name" value="N-ACYLGLUCOSAMINE-2-EPIMERASE"/>
    <property type="match status" value="1"/>
</dbReference>
<evidence type="ECO:0000256" key="3">
    <source>
        <dbReference type="ARBA" id="ARBA00023235"/>
    </source>
</evidence>
<dbReference type="Proteomes" id="UP001204144">
    <property type="component" value="Unassembled WGS sequence"/>
</dbReference>
<gene>
    <name evidence="5" type="ORF">EGI31_22355</name>
</gene>
<keyword evidence="3 4" id="KW-0413">Isomerase</keyword>
<name>A0AAE3H769_9BACT</name>
<dbReference type="RefSeq" id="WP_255039403.1">
    <property type="nucleotide sequence ID" value="NZ_RJUF01000186.1"/>
</dbReference>
<comment type="similarity">
    <text evidence="2">Belongs to the N-acylglucosamine 2-epimerase family.</text>
</comment>
<dbReference type="EC" id="5.1.3.11" evidence="4"/>
<comment type="function">
    <text evidence="4">Catalyzes the reversible epimerization of cellobiose to 4-O-beta-D-glucopyranosyl-D-mannose (Glc-Man).</text>
</comment>
<dbReference type="InterPro" id="IPR012341">
    <property type="entry name" value="6hp_glycosidase-like_sf"/>
</dbReference>
<dbReference type="InterPro" id="IPR028584">
    <property type="entry name" value="Cellobiose_2_epim"/>
</dbReference>
<proteinExistence type="inferred from homology"/>
<protein>
    <recommendedName>
        <fullName evidence="4">Cellobiose 2-epimerase</fullName>
        <shortName evidence="4">CE</shortName>
        <ecNumber evidence="4">5.1.3.11</ecNumber>
    </recommendedName>
</protein>